<accession>A0ABS6Z1U8</accession>
<reference evidence="2 3" key="1">
    <citation type="submission" date="2019-12" db="EMBL/GenBank/DDBJ databases">
        <title>Genome sequence of Streptomyces bambusae.</title>
        <authorList>
            <person name="Bansal K."/>
            <person name="Choksket S."/>
            <person name="Korpole S."/>
            <person name="Patil P.B."/>
        </authorList>
    </citation>
    <scope>NUCLEOTIDE SEQUENCE [LARGE SCALE GENOMIC DNA]</scope>
    <source>
        <strain evidence="2 3">SK60</strain>
    </source>
</reference>
<evidence type="ECO:0000313" key="2">
    <source>
        <dbReference type="EMBL" id="MBW5480786.1"/>
    </source>
</evidence>
<protein>
    <recommendedName>
        <fullName evidence="4">DUF1449 family protein</fullName>
    </recommendedName>
</protein>
<keyword evidence="3" id="KW-1185">Reference proteome</keyword>
<feature type="transmembrane region" description="Helical" evidence="1">
    <location>
        <begin position="15"/>
        <end position="35"/>
    </location>
</feature>
<dbReference type="RefSeq" id="WP_219664672.1">
    <property type="nucleotide sequence ID" value="NZ_WTFF01000008.1"/>
</dbReference>
<proteinExistence type="predicted"/>
<gene>
    <name evidence="2" type="ORF">GPJ59_02450</name>
</gene>
<feature type="transmembrane region" description="Helical" evidence="1">
    <location>
        <begin position="47"/>
        <end position="69"/>
    </location>
</feature>
<keyword evidence="1" id="KW-0812">Transmembrane</keyword>
<comment type="caution">
    <text evidence="2">The sequence shown here is derived from an EMBL/GenBank/DDBJ whole genome shotgun (WGS) entry which is preliminary data.</text>
</comment>
<dbReference type="Proteomes" id="UP000812013">
    <property type="component" value="Unassembled WGS sequence"/>
</dbReference>
<dbReference type="EMBL" id="WTFF01000008">
    <property type="protein sequence ID" value="MBW5480786.1"/>
    <property type="molecule type" value="Genomic_DNA"/>
</dbReference>
<evidence type="ECO:0008006" key="4">
    <source>
        <dbReference type="Google" id="ProtNLM"/>
    </source>
</evidence>
<sequence length="200" mass="20856">MREFVDAALGFPTGIFTVVLSVVVVHWLLVLCGGIEHDMLDTVAGSAAFGAVGVPAAVSVSVFTVVAWFTSLAGTVLADRLGFGGGTALVMLVAVLLLAGFVTRALVRPLRAVFRSAALVPSRQDFIGMTCVIRTSRVDHGFGQAEVASDDGSTAVVQVRQTGSEPLTYGSTALLFAYDEPGEFFWAAPFDAALDPRSSG</sequence>
<keyword evidence="1" id="KW-1133">Transmembrane helix</keyword>
<name>A0ABS6Z1U8_9ACTN</name>
<feature type="transmembrane region" description="Helical" evidence="1">
    <location>
        <begin position="81"/>
        <end position="107"/>
    </location>
</feature>
<keyword evidence="1" id="KW-0472">Membrane</keyword>
<evidence type="ECO:0000313" key="3">
    <source>
        <dbReference type="Proteomes" id="UP000812013"/>
    </source>
</evidence>
<evidence type="ECO:0000256" key="1">
    <source>
        <dbReference type="SAM" id="Phobius"/>
    </source>
</evidence>
<organism evidence="2 3">
    <name type="scientific">Streptomyces bambusae</name>
    <dbReference type="NCBI Taxonomy" id="1550616"/>
    <lineage>
        <taxon>Bacteria</taxon>
        <taxon>Bacillati</taxon>
        <taxon>Actinomycetota</taxon>
        <taxon>Actinomycetes</taxon>
        <taxon>Kitasatosporales</taxon>
        <taxon>Streptomycetaceae</taxon>
        <taxon>Streptomyces</taxon>
    </lineage>
</organism>